<keyword evidence="1" id="KW-0472">Membrane</keyword>
<dbReference type="EMBL" id="LQNU01000061">
    <property type="protein sequence ID" value="KZE78877.1"/>
    <property type="molecule type" value="Genomic_DNA"/>
</dbReference>
<keyword evidence="1" id="KW-1133">Transmembrane helix</keyword>
<dbReference type="InterPro" id="IPR003675">
    <property type="entry name" value="Rce1/LyrA-like_dom"/>
</dbReference>
<proteinExistence type="predicted"/>
<feature type="transmembrane region" description="Helical" evidence="1">
    <location>
        <begin position="128"/>
        <end position="147"/>
    </location>
</feature>
<reference evidence="3 4" key="1">
    <citation type="submission" date="2016-01" db="EMBL/GenBank/DDBJ databases">
        <title>Whole genome sequencing of Myroides marinus L41.</title>
        <authorList>
            <person name="Hong K.W."/>
        </authorList>
    </citation>
    <scope>NUCLEOTIDE SEQUENCE [LARGE SCALE GENOMIC DNA]</scope>
    <source>
        <strain evidence="3 4">L41</strain>
    </source>
</reference>
<evidence type="ECO:0000259" key="2">
    <source>
        <dbReference type="Pfam" id="PF02517"/>
    </source>
</evidence>
<comment type="caution">
    <text evidence="3">The sequence shown here is derived from an EMBL/GenBank/DDBJ whole genome shotgun (WGS) entry which is preliminary data.</text>
</comment>
<feature type="transmembrane region" description="Helical" evidence="1">
    <location>
        <begin position="14"/>
        <end position="31"/>
    </location>
</feature>
<keyword evidence="1" id="KW-0812">Transmembrane</keyword>
<sequence length="199" mass="23570">MVYLSLFFIDNTEYRSVVFSIVLIVICRFLIKKYKLPTYYFKKFRITGNTTRLIIYTVIMIILFVGINITQNLLDASKEMRNDYLQNIIFYLSISFPIKAFGEEILYRGLILPYLETKTNRLNKNFNISNIITSILMTITHIGFFYIMPFYNAILAIILVFIASLYFGYLAKVTKQNILICGIIHTLFNYIHFFIYCYF</sequence>
<name>A0A163Y4E1_9FLAO</name>
<organism evidence="3 4">
    <name type="scientific">Myroides marinus</name>
    <dbReference type="NCBI Taxonomy" id="703342"/>
    <lineage>
        <taxon>Bacteria</taxon>
        <taxon>Pseudomonadati</taxon>
        <taxon>Bacteroidota</taxon>
        <taxon>Flavobacteriia</taxon>
        <taxon>Flavobacteriales</taxon>
        <taxon>Flavobacteriaceae</taxon>
        <taxon>Myroides</taxon>
    </lineage>
</organism>
<gene>
    <name evidence="3" type="ORF">AV926_01005</name>
</gene>
<dbReference type="OrthoDB" id="158986at2"/>
<dbReference type="GO" id="GO:0080120">
    <property type="term" value="P:CAAX-box protein maturation"/>
    <property type="evidence" value="ECO:0007669"/>
    <property type="project" value="UniProtKB-ARBA"/>
</dbReference>
<feature type="transmembrane region" description="Helical" evidence="1">
    <location>
        <begin position="52"/>
        <end position="69"/>
    </location>
</feature>
<protein>
    <recommendedName>
        <fullName evidence="2">CAAX prenyl protease 2/Lysostaphin resistance protein A-like domain-containing protein</fullName>
    </recommendedName>
</protein>
<accession>A0A163Y4E1</accession>
<evidence type="ECO:0000256" key="1">
    <source>
        <dbReference type="SAM" id="Phobius"/>
    </source>
</evidence>
<feature type="transmembrane region" description="Helical" evidence="1">
    <location>
        <begin position="89"/>
        <end position="107"/>
    </location>
</feature>
<keyword evidence="4" id="KW-1185">Reference proteome</keyword>
<feature type="transmembrane region" description="Helical" evidence="1">
    <location>
        <begin position="153"/>
        <end position="171"/>
    </location>
</feature>
<dbReference type="GO" id="GO:0004175">
    <property type="term" value="F:endopeptidase activity"/>
    <property type="evidence" value="ECO:0007669"/>
    <property type="project" value="UniProtKB-ARBA"/>
</dbReference>
<dbReference type="Proteomes" id="UP000076630">
    <property type="component" value="Unassembled WGS sequence"/>
</dbReference>
<dbReference type="AlphaFoldDB" id="A0A163Y4E1"/>
<evidence type="ECO:0000313" key="4">
    <source>
        <dbReference type="Proteomes" id="UP000076630"/>
    </source>
</evidence>
<feature type="transmembrane region" description="Helical" evidence="1">
    <location>
        <begin position="178"/>
        <end position="196"/>
    </location>
</feature>
<evidence type="ECO:0000313" key="3">
    <source>
        <dbReference type="EMBL" id="KZE78877.1"/>
    </source>
</evidence>
<feature type="domain" description="CAAX prenyl protease 2/Lysostaphin resistance protein A-like" evidence="2">
    <location>
        <begin position="87"/>
        <end position="191"/>
    </location>
</feature>
<dbReference type="Pfam" id="PF02517">
    <property type="entry name" value="Rce1-like"/>
    <property type="match status" value="1"/>
</dbReference>